<reference evidence="3" key="1">
    <citation type="journal article" date="2021" name="bioRxiv">
        <title>Whole Genome Assembly and Annotation of Northern Wild Rice, Zizania palustris L., Supports a Whole Genome Duplication in the Zizania Genus.</title>
        <authorList>
            <person name="Haas M."/>
            <person name="Kono T."/>
            <person name="Macchietto M."/>
            <person name="Millas R."/>
            <person name="McGilp L."/>
            <person name="Shao M."/>
            <person name="Duquette J."/>
            <person name="Hirsch C.N."/>
            <person name="Kimball J."/>
        </authorList>
    </citation>
    <scope>NUCLEOTIDE SEQUENCE</scope>
    <source>
        <tissue evidence="3">Fresh leaf tissue</tissue>
    </source>
</reference>
<evidence type="ECO:0000313" key="4">
    <source>
        <dbReference type="Proteomes" id="UP000729402"/>
    </source>
</evidence>
<feature type="compositionally biased region" description="Basic and acidic residues" evidence="1">
    <location>
        <begin position="192"/>
        <end position="205"/>
    </location>
</feature>
<sequence>MDEALLTTFVEFYNKGDHAQNGCKPHVYTTAVKNVRDKCGVDITKDNIISRRKTFDKHYSIISKMLATSGFGWDWTRNKISVDSDVVWDDYINVKKTTGSRVGIFTEKVEVVVIASHKVMYGTHGLNGMGTCGTREDNVKGKDERINLNTNGPKPAVGGDNPDDSGGREGPYRSKGRLRLEDQKPYTGGARASDRGDRRPSEAPRRAGGVLGEESDWPGAGGQASMEGGSEGKPSVEKTQSRSYRDKIMIVCAVSGGLCSA</sequence>
<feature type="region of interest" description="Disordered" evidence="1">
    <location>
        <begin position="144"/>
        <end position="243"/>
    </location>
</feature>
<feature type="compositionally biased region" description="Basic and acidic residues" evidence="1">
    <location>
        <begin position="234"/>
        <end position="243"/>
    </location>
</feature>
<accession>A0A8J5WYP1</accession>
<comment type="caution">
    <text evidence="3">The sequence shown here is derived from an EMBL/GenBank/DDBJ whole genome shotgun (WGS) entry which is preliminary data.</text>
</comment>
<dbReference type="PANTHER" id="PTHR46929:SF16">
    <property type="entry name" value="MYB_SANT-LIKE DOMAIN-CONTAINING PROTEIN"/>
    <property type="match status" value="1"/>
</dbReference>
<dbReference type="Pfam" id="PF12776">
    <property type="entry name" value="Myb_DNA-bind_3"/>
    <property type="match status" value="1"/>
</dbReference>
<reference evidence="3" key="2">
    <citation type="submission" date="2021-02" db="EMBL/GenBank/DDBJ databases">
        <authorList>
            <person name="Kimball J.A."/>
            <person name="Haas M.W."/>
            <person name="Macchietto M."/>
            <person name="Kono T."/>
            <person name="Duquette J."/>
            <person name="Shao M."/>
        </authorList>
    </citation>
    <scope>NUCLEOTIDE SEQUENCE</scope>
    <source>
        <tissue evidence="3">Fresh leaf tissue</tissue>
    </source>
</reference>
<protein>
    <recommendedName>
        <fullName evidence="2">Myb/SANT-like domain-containing protein</fullName>
    </recommendedName>
</protein>
<evidence type="ECO:0000313" key="3">
    <source>
        <dbReference type="EMBL" id="KAG8095943.1"/>
    </source>
</evidence>
<name>A0A8J5WYP1_ZIZPA</name>
<dbReference type="InterPro" id="IPR024752">
    <property type="entry name" value="Myb/SANT-like_dom"/>
</dbReference>
<evidence type="ECO:0000256" key="1">
    <source>
        <dbReference type="SAM" id="MobiDB-lite"/>
    </source>
</evidence>
<feature type="domain" description="Myb/SANT-like" evidence="2">
    <location>
        <begin position="1"/>
        <end position="91"/>
    </location>
</feature>
<dbReference type="OrthoDB" id="651046at2759"/>
<dbReference type="EMBL" id="JAAALK010000079">
    <property type="protein sequence ID" value="KAG8095943.1"/>
    <property type="molecule type" value="Genomic_DNA"/>
</dbReference>
<organism evidence="3 4">
    <name type="scientific">Zizania palustris</name>
    <name type="common">Northern wild rice</name>
    <dbReference type="NCBI Taxonomy" id="103762"/>
    <lineage>
        <taxon>Eukaryota</taxon>
        <taxon>Viridiplantae</taxon>
        <taxon>Streptophyta</taxon>
        <taxon>Embryophyta</taxon>
        <taxon>Tracheophyta</taxon>
        <taxon>Spermatophyta</taxon>
        <taxon>Magnoliopsida</taxon>
        <taxon>Liliopsida</taxon>
        <taxon>Poales</taxon>
        <taxon>Poaceae</taxon>
        <taxon>BOP clade</taxon>
        <taxon>Oryzoideae</taxon>
        <taxon>Oryzeae</taxon>
        <taxon>Zizaniinae</taxon>
        <taxon>Zizania</taxon>
    </lineage>
</organism>
<dbReference type="Proteomes" id="UP000729402">
    <property type="component" value="Unassembled WGS sequence"/>
</dbReference>
<dbReference type="AlphaFoldDB" id="A0A8J5WYP1"/>
<keyword evidence="4" id="KW-1185">Reference proteome</keyword>
<evidence type="ECO:0000259" key="2">
    <source>
        <dbReference type="Pfam" id="PF12776"/>
    </source>
</evidence>
<feature type="compositionally biased region" description="Basic and acidic residues" evidence="1">
    <location>
        <begin position="165"/>
        <end position="184"/>
    </location>
</feature>
<gene>
    <name evidence="3" type="ORF">GUJ93_ZPchr0013g34313</name>
</gene>
<proteinExistence type="predicted"/>
<dbReference type="PANTHER" id="PTHR46929">
    <property type="entry name" value="EXPRESSED PROTEIN"/>
    <property type="match status" value="1"/>
</dbReference>